<accession>A0A6C0AF97</accession>
<dbReference type="PANTHER" id="PTHR12277">
    <property type="entry name" value="ALPHA/BETA HYDROLASE DOMAIN-CONTAINING PROTEIN"/>
    <property type="match status" value="1"/>
</dbReference>
<organism evidence="1">
    <name type="scientific">viral metagenome</name>
    <dbReference type="NCBI Taxonomy" id="1070528"/>
    <lineage>
        <taxon>unclassified sequences</taxon>
        <taxon>metagenomes</taxon>
        <taxon>organismal metagenomes</taxon>
    </lineage>
</organism>
<protein>
    <recommendedName>
        <fullName evidence="2">Serine hydrolase FSH domain-containing protein</fullName>
    </recommendedName>
</protein>
<dbReference type="AlphaFoldDB" id="A0A6C0AF97"/>
<reference evidence="1" key="1">
    <citation type="journal article" date="2020" name="Nature">
        <title>Giant virus diversity and host interactions through global metagenomics.</title>
        <authorList>
            <person name="Schulz F."/>
            <person name="Roux S."/>
            <person name="Paez-Espino D."/>
            <person name="Jungbluth S."/>
            <person name="Walsh D.A."/>
            <person name="Denef V.J."/>
            <person name="McMahon K.D."/>
            <person name="Konstantinidis K.T."/>
            <person name="Eloe-Fadrosh E.A."/>
            <person name="Kyrpides N.C."/>
            <person name="Woyke T."/>
        </authorList>
    </citation>
    <scope>NUCLEOTIDE SEQUENCE</scope>
    <source>
        <strain evidence="1">GVMAG-S-1021933-23</strain>
    </source>
</reference>
<dbReference type="InterPro" id="IPR029058">
    <property type="entry name" value="AB_hydrolase_fold"/>
</dbReference>
<sequence length="265" mass="31180">MDSVREFFMRLIINNKLKDNNKLIKLIYKISETDETFSRDKFINNISFLEKEINQIKYKIEIVTINKNSEKVIILFPGKCDCYFSYELIEKISEIFNITVVTFNYPGYQMSEPNLKNETNFYNAGKIVVDHFREKHSDIFLIGICLGTSVVVDYLYNNLDFKCQALLVCLIESLPKLCTGKIDIDISHFMIGHHFDNRKKLPYLNQEIHVLHCIEDDFLTVEQSKEMYELINSEKTITFFNGTGHDFTVKNWDVGFELLKEKMNK</sequence>
<evidence type="ECO:0000313" key="1">
    <source>
        <dbReference type="EMBL" id="QHS78464.1"/>
    </source>
</evidence>
<dbReference type="SUPFAM" id="SSF53474">
    <property type="entry name" value="alpha/beta-Hydrolases"/>
    <property type="match status" value="1"/>
</dbReference>
<dbReference type="Gene3D" id="3.40.50.1820">
    <property type="entry name" value="alpha/beta hydrolase"/>
    <property type="match status" value="1"/>
</dbReference>
<evidence type="ECO:0008006" key="2">
    <source>
        <dbReference type="Google" id="ProtNLM"/>
    </source>
</evidence>
<dbReference type="EMBL" id="MN740597">
    <property type="protein sequence ID" value="QHS78464.1"/>
    <property type="molecule type" value="Genomic_DNA"/>
</dbReference>
<dbReference type="PANTHER" id="PTHR12277:SF81">
    <property type="entry name" value="PROTEIN ABHD13"/>
    <property type="match status" value="1"/>
</dbReference>
<proteinExistence type="predicted"/>
<name>A0A6C0AF97_9ZZZZ</name>